<evidence type="ECO:0000313" key="4">
    <source>
        <dbReference type="Proteomes" id="UP001286313"/>
    </source>
</evidence>
<comment type="caution">
    <text evidence="3">The sequence shown here is derived from an EMBL/GenBank/DDBJ whole genome shotgun (WGS) entry which is preliminary data.</text>
</comment>
<dbReference type="InterPro" id="IPR038050">
    <property type="entry name" value="Neuro_actylchol_rec"/>
</dbReference>
<keyword evidence="1" id="KW-0472">Membrane</keyword>
<keyword evidence="4" id="KW-1185">Reference proteome</keyword>
<feature type="signal peptide" evidence="2">
    <location>
        <begin position="1"/>
        <end position="20"/>
    </location>
</feature>
<accession>A0AAE1GDW8</accession>
<keyword evidence="2" id="KW-0732">Signal</keyword>
<organism evidence="3 4">
    <name type="scientific">Petrolisthes cinctipes</name>
    <name type="common">Flat porcelain crab</name>
    <dbReference type="NCBI Taxonomy" id="88211"/>
    <lineage>
        <taxon>Eukaryota</taxon>
        <taxon>Metazoa</taxon>
        <taxon>Ecdysozoa</taxon>
        <taxon>Arthropoda</taxon>
        <taxon>Crustacea</taxon>
        <taxon>Multicrustacea</taxon>
        <taxon>Malacostraca</taxon>
        <taxon>Eumalacostraca</taxon>
        <taxon>Eucarida</taxon>
        <taxon>Decapoda</taxon>
        <taxon>Pleocyemata</taxon>
        <taxon>Anomura</taxon>
        <taxon>Galatheoidea</taxon>
        <taxon>Porcellanidae</taxon>
        <taxon>Petrolisthes</taxon>
    </lineage>
</organism>
<dbReference type="GO" id="GO:0006811">
    <property type="term" value="P:monoatomic ion transport"/>
    <property type="evidence" value="ECO:0007669"/>
    <property type="project" value="InterPro"/>
</dbReference>
<sequence>MVSLTSLLVLATFFSQGSLTIPKTAYLKLIDVWYVALITQVFLVVMSVVLVEYFRLRDMKRSKNPITVVAPISDIMDNKPCQDTNPSSLPGRLSAAARVNNVLIIVFPAGFAIFIFVFVGACVAGLKG</sequence>
<feature type="transmembrane region" description="Helical" evidence="1">
    <location>
        <begin position="102"/>
        <end position="126"/>
    </location>
</feature>
<proteinExistence type="predicted"/>
<keyword evidence="1" id="KW-0812">Transmembrane</keyword>
<evidence type="ECO:0000256" key="2">
    <source>
        <dbReference type="SAM" id="SignalP"/>
    </source>
</evidence>
<keyword evidence="1" id="KW-1133">Transmembrane helix</keyword>
<feature type="transmembrane region" description="Helical" evidence="1">
    <location>
        <begin position="32"/>
        <end position="54"/>
    </location>
</feature>
<protein>
    <submittedName>
        <fullName evidence="3">Uncharacterized protein</fullName>
    </submittedName>
</protein>
<dbReference type="Proteomes" id="UP001286313">
    <property type="component" value="Unassembled WGS sequence"/>
</dbReference>
<dbReference type="EMBL" id="JAWQEG010000383">
    <property type="protein sequence ID" value="KAK3890850.1"/>
    <property type="molecule type" value="Genomic_DNA"/>
</dbReference>
<name>A0AAE1GDW8_PETCI</name>
<dbReference type="InterPro" id="IPR036719">
    <property type="entry name" value="Neuro-gated_channel_TM_sf"/>
</dbReference>
<evidence type="ECO:0000313" key="3">
    <source>
        <dbReference type="EMBL" id="KAK3890850.1"/>
    </source>
</evidence>
<dbReference type="Gene3D" id="1.20.58.390">
    <property type="entry name" value="Neurotransmitter-gated ion-channel transmembrane domain"/>
    <property type="match status" value="1"/>
</dbReference>
<gene>
    <name evidence="3" type="ORF">Pcinc_005212</name>
</gene>
<feature type="chain" id="PRO_5041926287" evidence="2">
    <location>
        <begin position="21"/>
        <end position="128"/>
    </location>
</feature>
<dbReference type="AlphaFoldDB" id="A0AAE1GDW8"/>
<dbReference type="SUPFAM" id="SSF90112">
    <property type="entry name" value="Neurotransmitter-gated ion-channel transmembrane pore"/>
    <property type="match status" value="1"/>
</dbReference>
<reference evidence="3" key="1">
    <citation type="submission" date="2023-10" db="EMBL/GenBank/DDBJ databases">
        <title>Genome assemblies of two species of porcelain crab, Petrolisthes cinctipes and Petrolisthes manimaculis (Anomura: Porcellanidae).</title>
        <authorList>
            <person name="Angst P."/>
        </authorList>
    </citation>
    <scope>NUCLEOTIDE SEQUENCE</scope>
    <source>
        <strain evidence="3">PB745_01</strain>
        <tissue evidence="3">Gill</tissue>
    </source>
</reference>
<dbReference type="GO" id="GO:0016020">
    <property type="term" value="C:membrane"/>
    <property type="evidence" value="ECO:0007669"/>
    <property type="project" value="InterPro"/>
</dbReference>
<evidence type="ECO:0000256" key="1">
    <source>
        <dbReference type="SAM" id="Phobius"/>
    </source>
</evidence>